<feature type="transmembrane region" description="Helical" evidence="6">
    <location>
        <begin position="184"/>
        <end position="204"/>
    </location>
</feature>
<keyword evidence="3 6" id="KW-0812">Transmembrane</keyword>
<evidence type="ECO:0000256" key="6">
    <source>
        <dbReference type="SAM" id="Phobius"/>
    </source>
</evidence>
<feature type="transmembrane region" description="Helical" evidence="6">
    <location>
        <begin position="124"/>
        <end position="143"/>
    </location>
</feature>
<keyword evidence="2" id="KW-1003">Cell membrane</keyword>
<dbReference type="EMBL" id="JAQLGM010000027">
    <property type="protein sequence ID" value="MDB2000866.1"/>
    <property type="molecule type" value="Genomic_DNA"/>
</dbReference>
<evidence type="ECO:0000313" key="8">
    <source>
        <dbReference type="EMBL" id="VYU80252.1"/>
    </source>
</evidence>
<evidence type="ECO:0000256" key="1">
    <source>
        <dbReference type="ARBA" id="ARBA00004651"/>
    </source>
</evidence>
<accession>A0A6N3HU28</accession>
<feature type="transmembrane region" description="Helical" evidence="6">
    <location>
        <begin position="429"/>
        <end position="445"/>
    </location>
</feature>
<evidence type="ECO:0000256" key="4">
    <source>
        <dbReference type="ARBA" id="ARBA00022989"/>
    </source>
</evidence>
<feature type="transmembrane region" description="Helical" evidence="6">
    <location>
        <begin position="257"/>
        <end position="281"/>
    </location>
</feature>
<dbReference type="PANTHER" id="PTHR30250">
    <property type="entry name" value="PST FAMILY PREDICTED COLANIC ACID TRANSPORTER"/>
    <property type="match status" value="1"/>
</dbReference>
<feature type="transmembrane region" description="Helical" evidence="6">
    <location>
        <begin position="364"/>
        <end position="382"/>
    </location>
</feature>
<feature type="transmembrane region" description="Helical" evidence="6">
    <location>
        <begin position="58"/>
        <end position="78"/>
    </location>
</feature>
<feature type="transmembrane region" description="Helical" evidence="6">
    <location>
        <begin position="90"/>
        <end position="112"/>
    </location>
</feature>
<comment type="subcellular location">
    <subcellularLocation>
        <location evidence="1">Cell membrane</location>
        <topology evidence="1">Multi-pass membrane protein</topology>
    </subcellularLocation>
</comment>
<dbReference type="GO" id="GO:0005886">
    <property type="term" value="C:plasma membrane"/>
    <property type="evidence" value="ECO:0007669"/>
    <property type="project" value="UniProtKB-SubCell"/>
</dbReference>
<feature type="transmembrane region" description="Helical" evidence="6">
    <location>
        <begin position="388"/>
        <end position="409"/>
    </location>
</feature>
<dbReference type="AlphaFoldDB" id="A0A6N3HU28"/>
<feature type="transmembrane region" description="Helical" evidence="6">
    <location>
        <begin position="334"/>
        <end position="352"/>
    </location>
</feature>
<keyword evidence="5 6" id="KW-0472">Membrane</keyword>
<evidence type="ECO:0000256" key="3">
    <source>
        <dbReference type="ARBA" id="ARBA00022692"/>
    </source>
</evidence>
<proteinExistence type="predicted"/>
<dbReference type="InterPro" id="IPR002797">
    <property type="entry name" value="Polysacc_synth"/>
</dbReference>
<feature type="transmembrane region" description="Helical" evidence="6">
    <location>
        <begin position="301"/>
        <end position="322"/>
    </location>
</feature>
<reference evidence="7" key="2">
    <citation type="submission" date="2023-01" db="EMBL/GenBank/DDBJ databases">
        <title>Human gut microbiome strain richness.</title>
        <authorList>
            <person name="Chen-Liaw A."/>
        </authorList>
    </citation>
    <scope>NUCLEOTIDE SEQUENCE</scope>
    <source>
        <strain evidence="7">B1_m1001713B170214d0_201011</strain>
    </source>
</reference>
<reference evidence="8" key="1">
    <citation type="submission" date="2019-11" db="EMBL/GenBank/DDBJ databases">
        <authorList>
            <person name="Feng L."/>
        </authorList>
    </citation>
    <scope>NUCLEOTIDE SEQUENCE</scope>
    <source>
        <strain evidence="8">CsymbiosumLFYP84</strain>
    </source>
</reference>
<dbReference type="RefSeq" id="WP_156684957.1">
    <property type="nucleotide sequence ID" value="NZ_CACRUA010000078.1"/>
</dbReference>
<evidence type="ECO:0000256" key="5">
    <source>
        <dbReference type="ARBA" id="ARBA00023136"/>
    </source>
</evidence>
<sequence>MKGALIGLKNKYIGMSAPVKAAFWFTVCSFLQRGVSMITTPVFTRLLSTEEYGLYSTYLSWESVLLIVVTLCLYKAIMNLYIKYEDQERVLSAVCGLEFTLSFIWLVIGVTFREKIGELLGLSPVLVCCLFVYFMFQAAFQCWSLYKRYVYDYRGLIIITLLLTAGSAFFGVFAVTFITPTAEARAVSAVVVVSLIGIALYASIFHRAKVFYDKKIWFFALGFCIPLMPHYLSEFILQSSDKIMINYLCGSRDVALYSVAYSAGSLITLITSAINSTFAPYQYQKIKSGEYALLAKRANEVLIFVGAMLAGIMIFSREIVLIFGGMKYIESVDVLIPICIGVFFNYTFQLFARVQEYYERKLMVVIPSILCAVLNLILNYIFINLYGYQAAAYTTFFCYAFFCLLHYFFYRKVCRELLDGQKLYDAKGILLISIGEICVGIAIMFLNRILWLKYVVIAGALMLIIIKRKRLKSVVIDMLSKK</sequence>
<feature type="transmembrane region" description="Helical" evidence="6">
    <location>
        <begin position="21"/>
        <end position="38"/>
    </location>
</feature>
<feature type="transmembrane region" description="Helical" evidence="6">
    <location>
        <begin position="155"/>
        <end position="178"/>
    </location>
</feature>
<feature type="transmembrane region" description="Helical" evidence="6">
    <location>
        <begin position="216"/>
        <end position="237"/>
    </location>
</feature>
<dbReference type="PANTHER" id="PTHR30250:SF11">
    <property type="entry name" value="O-ANTIGEN TRANSPORTER-RELATED"/>
    <property type="match status" value="1"/>
</dbReference>
<dbReference type="InterPro" id="IPR050833">
    <property type="entry name" value="Poly_Biosynth_Transport"/>
</dbReference>
<protein>
    <submittedName>
        <fullName evidence="7">Oligosaccharide flippase family protein</fullName>
    </submittedName>
    <submittedName>
        <fullName evidence="8">Polysaccharide biosynthesis protein</fullName>
    </submittedName>
</protein>
<gene>
    <name evidence="8" type="ORF">CSLFYP84_00266</name>
    <name evidence="7" type="ORF">PM006_11700</name>
</gene>
<feature type="transmembrane region" description="Helical" evidence="6">
    <location>
        <begin position="451"/>
        <end position="466"/>
    </location>
</feature>
<evidence type="ECO:0000313" key="7">
    <source>
        <dbReference type="EMBL" id="MDB2000866.1"/>
    </source>
</evidence>
<name>A0A6N3HU28_CLOSY</name>
<keyword evidence="4 6" id="KW-1133">Transmembrane helix</keyword>
<dbReference type="Pfam" id="PF01943">
    <property type="entry name" value="Polysacc_synt"/>
    <property type="match status" value="1"/>
</dbReference>
<dbReference type="EMBL" id="CACRUA010000078">
    <property type="protein sequence ID" value="VYU80252.1"/>
    <property type="molecule type" value="Genomic_DNA"/>
</dbReference>
<organism evidence="8">
    <name type="scientific">Clostridium symbiosum</name>
    <name type="common">Bacteroides symbiosus</name>
    <dbReference type="NCBI Taxonomy" id="1512"/>
    <lineage>
        <taxon>Bacteria</taxon>
        <taxon>Bacillati</taxon>
        <taxon>Bacillota</taxon>
        <taxon>Clostridia</taxon>
        <taxon>Lachnospirales</taxon>
        <taxon>Lachnospiraceae</taxon>
        <taxon>Otoolea</taxon>
    </lineage>
</organism>
<evidence type="ECO:0000256" key="2">
    <source>
        <dbReference type="ARBA" id="ARBA00022475"/>
    </source>
</evidence>
<dbReference type="Proteomes" id="UP001300871">
    <property type="component" value="Unassembled WGS sequence"/>
</dbReference>